<feature type="transmembrane region" description="Helical" evidence="1">
    <location>
        <begin position="58"/>
        <end position="75"/>
    </location>
</feature>
<dbReference type="AlphaFoldDB" id="A0A1F7S126"/>
<evidence type="ECO:0000313" key="3">
    <source>
        <dbReference type="EMBL" id="OGL47506.1"/>
    </source>
</evidence>
<evidence type="ECO:0000256" key="1">
    <source>
        <dbReference type="SAM" id="Phobius"/>
    </source>
</evidence>
<comment type="caution">
    <text evidence="3">The sequence shown here is derived from an EMBL/GenBank/DDBJ whole genome shotgun (WGS) entry which is preliminary data.</text>
</comment>
<dbReference type="SMART" id="SM00460">
    <property type="entry name" value="TGc"/>
    <property type="match status" value="1"/>
</dbReference>
<dbReference type="InterPro" id="IPR052901">
    <property type="entry name" value="Bact_TGase-like"/>
</dbReference>
<dbReference type="Gene3D" id="3.10.620.30">
    <property type="match status" value="1"/>
</dbReference>
<dbReference type="SUPFAM" id="SSF54001">
    <property type="entry name" value="Cysteine proteinases"/>
    <property type="match status" value="1"/>
</dbReference>
<dbReference type="Pfam" id="PF11992">
    <property type="entry name" value="TgpA_N"/>
    <property type="match status" value="1"/>
</dbReference>
<dbReference type="PANTHER" id="PTHR42736:SF1">
    <property type="entry name" value="PROTEIN-GLUTAMINE GAMMA-GLUTAMYLTRANSFERASE"/>
    <property type="match status" value="1"/>
</dbReference>
<reference evidence="3 4" key="1">
    <citation type="journal article" date="2016" name="Nat. Commun.">
        <title>Thousands of microbial genomes shed light on interconnected biogeochemical processes in an aquifer system.</title>
        <authorList>
            <person name="Anantharaman K."/>
            <person name="Brown C.T."/>
            <person name="Hug L.A."/>
            <person name="Sharon I."/>
            <person name="Castelle C.J."/>
            <person name="Probst A.J."/>
            <person name="Thomas B.C."/>
            <person name="Singh A."/>
            <person name="Wilkins M.J."/>
            <person name="Karaoz U."/>
            <person name="Brodie E.L."/>
            <person name="Williams K.H."/>
            <person name="Hubbard S.S."/>
            <person name="Banfield J.F."/>
        </authorList>
    </citation>
    <scope>NUCLEOTIDE SEQUENCE [LARGE SCALE GENOMIC DNA]</scope>
</reference>
<name>A0A1F7S126_9BACT</name>
<feature type="domain" description="Transglutaminase-like" evidence="2">
    <location>
        <begin position="429"/>
        <end position="500"/>
    </location>
</feature>
<accession>A0A1F7S126</accession>
<gene>
    <name evidence="3" type="ORF">A2149_01035</name>
</gene>
<sequence length="697" mass="80525">MNFYKTFAFSSYLMALVGIISLTTAEGSLYLVILSSIAISITYYLVELKKRVSIGKTFSIIFALGGIFFSVFDFLVISKSFVLSLSHLLCIIQIIKFFQKKEDRDYWQIYLISFIHLVVASALTTDISFSIFFITYLIASIWTLTLFHLKREAAGKVLGNEIINKFFFTNTVIVTLVTLIFTIAIFLVLPRIGIGFFKKSLKREKLLTGFAEETVLGDIGLILKNPDIVMRVELLIPKGPIANKLLWRGIAFDYYTGKKWKQSIYQKKLLTSDARGVISVKGSYSDSVKPQKENLILQRIILQEMNSNVLFGLDHIRSISNLSSGLKRIYVDYTNSISTTWPHFQMIMYDVASSTESEFIEILSEKELKPYLQLPKTPIRIKNLAMKIIGDENDPFQKAIKLERYLKFNYGYTLNLKRTPGTEPIEDFLFFQKKGHCEYFASSMVLILRILGIPSIYVNGFSGGEWNEFGAYYLIRQKDAHSWVEAYFPDRGWVSFDPTPSTGNSLFGEGIWGTLSLYMDSLQMKWDSYLINYNFEDQKRVAFKMQRQIKTLQSTTENVLIKLRNSFSILAQVFIKKIKYFLMPLTIILILFIAFLIIIKARKENIFKNLLKPLKEKTKIIFYNDMLKILSDKGFKKKPETTPLEFVSIIRGDKGIDFNQIFLVTEKFYKIRYGHKELLKSEETLIQQVLKKLRGLK</sequence>
<protein>
    <recommendedName>
        <fullName evidence="2">Transglutaminase-like domain-containing protein</fullName>
    </recommendedName>
</protein>
<keyword evidence="1" id="KW-1133">Transmembrane helix</keyword>
<dbReference type="InterPro" id="IPR038765">
    <property type="entry name" value="Papain-like_cys_pep_sf"/>
</dbReference>
<dbReference type="InterPro" id="IPR021878">
    <property type="entry name" value="TgpA_N"/>
</dbReference>
<evidence type="ECO:0000259" key="2">
    <source>
        <dbReference type="SMART" id="SM00460"/>
    </source>
</evidence>
<feature type="transmembrane region" description="Helical" evidence="1">
    <location>
        <begin position="81"/>
        <end position="99"/>
    </location>
</feature>
<dbReference type="Pfam" id="PF01841">
    <property type="entry name" value="Transglut_core"/>
    <property type="match status" value="1"/>
</dbReference>
<proteinExistence type="predicted"/>
<keyword evidence="1" id="KW-0812">Transmembrane</keyword>
<dbReference type="EMBL" id="MGDF01000011">
    <property type="protein sequence ID" value="OGL47506.1"/>
    <property type="molecule type" value="Genomic_DNA"/>
</dbReference>
<feature type="transmembrane region" description="Helical" evidence="1">
    <location>
        <begin position="129"/>
        <end position="147"/>
    </location>
</feature>
<feature type="transmembrane region" description="Helical" evidence="1">
    <location>
        <begin position="106"/>
        <end position="123"/>
    </location>
</feature>
<organism evidence="3 4">
    <name type="scientific">Candidatus Schekmanbacteria bacterium RBG_16_38_11</name>
    <dbReference type="NCBI Taxonomy" id="1817880"/>
    <lineage>
        <taxon>Bacteria</taxon>
        <taxon>Candidatus Schekmaniibacteriota</taxon>
    </lineage>
</organism>
<feature type="transmembrane region" description="Helical" evidence="1">
    <location>
        <begin position="7"/>
        <end position="23"/>
    </location>
</feature>
<dbReference type="InterPro" id="IPR002931">
    <property type="entry name" value="Transglutaminase-like"/>
</dbReference>
<evidence type="ECO:0000313" key="4">
    <source>
        <dbReference type="Proteomes" id="UP000178435"/>
    </source>
</evidence>
<dbReference type="PANTHER" id="PTHR42736">
    <property type="entry name" value="PROTEIN-GLUTAMINE GAMMA-GLUTAMYLTRANSFERASE"/>
    <property type="match status" value="1"/>
</dbReference>
<feature type="transmembrane region" description="Helical" evidence="1">
    <location>
        <begin position="167"/>
        <end position="189"/>
    </location>
</feature>
<feature type="transmembrane region" description="Helical" evidence="1">
    <location>
        <begin position="580"/>
        <end position="599"/>
    </location>
</feature>
<feature type="transmembrane region" description="Helical" evidence="1">
    <location>
        <begin position="29"/>
        <end position="46"/>
    </location>
</feature>
<keyword evidence="1" id="KW-0472">Membrane</keyword>
<dbReference type="Proteomes" id="UP000178435">
    <property type="component" value="Unassembled WGS sequence"/>
</dbReference>